<dbReference type="Proteomes" id="UP001499951">
    <property type="component" value="Unassembled WGS sequence"/>
</dbReference>
<organism evidence="2 3">
    <name type="scientific">Rhizomicrobium electricum</name>
    <dbReference type="NCBI Taxonomy" id="480070"/>
    <lineage>
        <taxon>Bacteria</taxon>
        <taxon>Pseudomonadati</taxon>
        <taxon>Pseudomonadota</taxon>
        <taxon>Alphaproteobacteria</taxon>
        <taxon>Micropepsales</taxon>
        <taxon>Micropepsaceae</taxon>
        <taxon>Rhizomicrobium</taxon>
    </lineage>
</organism>
<keyword evidence="1" id="KW-0812">Transmembrane</keyword>
<feature type="transmembrane region" description="Helical" evidence="1">
    <location>
        <begin position="83"/>
        <end position="102"/>
    </location>
</feature>
<gene>
    <name evidence="2" type="ORF">GCM10008942_04670</name>
</gene>
<feature type="transmembrane region" description="Helical" evidence="1">
    <location>
        <begin position="55"/>
        <end position="76"/>
    </location>
</feature>
<evidence type="ECO:0000313" key="3">
    <source>
        <dbReference type="Proteomes" id="UP001499951"/>
    </source>
</evidence>
<keyword evidence="3" id="KW-1185">Reference proteome</keyword>
<sequence length="151" mass="16013">MAASGKPIEDVLDSLGDPLELASAYLDQRKLEDAVVRSAHGTLLIAILEQAGRSLVAALLGFFALFFYLCMVAFAAMAVLKPIIPQLVGLWWGPHIFAFAILEKAPTGGQELLGYAIIPVAIVLGVGSFLAGRALTRVGGRLLLRKTQVLG</sequence>
<proteinExistence type="predicted"/>
<keyword evidence="1" id="KW-0472">Membrane</keyword>
<keyword evidence="1" id="KW-1133">Transmembrane helix</keyword>
<feature type="transmembrane region" description="Helical" evidence="1">
    <location>
        <begin position="114"/>
        <end position="136"/>
    </location>
</feature>
<evidence type="ECO:0000313" key="2">
    <source>
        <dbReference type="EMBL" id="GAA0559258.1"/>
    </source>
</evidence>
<reference evidence="2 3" key="1">
    <citation type="journal article" date="2019" name="Int. J. Syst. Evol. Microbiol.">
        <title>The Global Catalogue of Microorganisms (GCM) 10K type strain sequencing project: providing services to taxonomists for standard genome sequencing and annotation.</title>
        <authorList>
            <consortium name="The Broad Institute Genomics Platform"/>
            <consortium name="The Broad Institute Genome Sequencing Center for Infectious Disease"/>
            <person name="Wu L."/>
            <person name="Ma J."/>
        </authorList>
    </citation>
    <scope>NUCLEOTIDE SEQUENCE [LARGE SCALE GENOMIC DNA]</scope>
    <source>
        <strain evidence="2 3">JCM 15089</strain>
    </source>
</reference>
<comment type="caution">
    <text evidence="2">The sequence shown here is derived from an EMBL/GenBank/DDBJ whole genome shotgun (WGS) entry which is preliminary data.</text>
</comment>
<name>A0ABN1E4Z7_9PROT</name>
<evidence type="ECO:0000256" key="1">
    <source>
        <dbReference type="SAM" id="Phobius"/>
    </source>
</evidence>
<protein>
    <submittedName>
        <fullName evidence="2">Uncharacterized protein</fullName>
    </submittedName>
</protein>
<dbReference type="EMBL" id="BAAADD010000001">
    <property type="protein sequence ID" value="GAA0559258.1"/>
    <property type="molecule type" value="Genomic_DNA"/>
</dbReference>
<accession>A0ABN1E4Z7</accession>